<dbReference type="EMBL" id="JAKROA010000022">
    <property type="protein sequence ID" value="KAL5102978.1"/>
    <property type="molecule type" value="Genomic_DNA"/>
</dbReference>
<reference evidence="2 4" key="1">
    <citation type="journal article" date="2022" name="Front. Cell. Infect. Microbiol.">
        <title>The Genomes of Two Strains of Taenia crassiceps the Animal Model for the Study of Human Cysticercosis.</title>
        <authorList>
            <person name="Bobes R.J."/>
            <person name="Estrada K."/>
            <person name="Rios-Valencia D.G."/>
            <person name="Calderon-Gallegos A."/>
            <person name="de la Torre P."/>
            <person name="Carrero J.C."/>
            <person name="Sanchez-Flores A."/>
            <person name="Laclette J.P."/>
        </authorList>
    </citation>
    <scope>NUCLEOTIDE SEQUENCE [LARGE SCALE GENOMIC DNA]</scope>
    <source>
        <strain evidence="2">WFUcys</strain>
    </source>
</reference>
<evidence type="ECO:0000256" key="1">
    <source>
        <dbReference type="SAM" id="MobiDB-lite"/>
    </source>
</evidence>
<evidence type="ECO:0000313" key="4">
    <source>
        <dbReference type="Proteomes" id="UP001651158"/>
    </source>
</evidence>
<dbReference type="Proteomes" id="UP001651158">
    <property type="component" value="Unassembled WGS sequence"/>
</dbReference>
<gene>
    <name evidence="2" type="ORF">TcWFU_006487</name>
    <name evidence="3" type="ORF">TcWFU_007255</name>
</gene>
<evidence type="ECO:0000313" key="2">
    <source>
        <dbReference type="EMBL" id="KAL5102968.1"/>
    </source>
</evidence>
<comment type="caution">
    <text evidence="2">The sequence shown here is derived from an EMBL/GenBank/DDBJ whole genome shotgun (WGS) entry which is preliminary data.</text>
</comment>
<dbReference type="EMBL" id="JAKROA010000022">
    <property type="protein sequence ID" value="KAL5102968.1"/>
    <property type="molecule type" value="Genomic_DNA"/>
</dbReference>
<protein>
    <submittedName>
        <fullName evidence="2">Uncharacterized protein</fullName>
    </submittedName>
</protein>
<accession>A0ABR4Q0P0</accession>
<sequence>MEHWKHNAPLHLLTWQLHTLTPPLHLTVPLISYSHCRSYPHPKPLFHLHLQPYPIPTSFPQVSCSRLVLLSDINYASSSTVHRQVSDNPPDRSTLTSSRTHDEAVTWRALFAGKNKQREVAITRHCSSLLGFVCYAANCDYDYDCDCDCGFVVNVNAFVKCGRECSSGLG</sequence>
<organism evidence="2 4">
    <name type="scientific">Taenia crassiceps</name>
    <dbReference type="NCBI Taxonomy" id="6207"/>
    <lineage>
        <taxon>Eukaryota</taxon>
        <taxon>Metazoa</taxon>
        <taxon>Spiralia</taxon>
        <taxon>Lophotrochozoa</taxon>
        <taxon>Platyhelminthes</taxon>
        <taxon>Cestoda</taxon>
        <taxon>Eucestoda</taxon>
        <taxon>Cyclophyllidea</taxon>
        <taxon>Taeniidae</taxon>
        <taxon>Taenia</taxon>
    </lineage>
</organism>
<evidence type="ECO:0000313" key="3">
    <source>
        <dbReference type="EMBL" id="KAL5102978.1"/>
    </source>
</evidence>
<feature type="region of interest" description="Disordered" evidence="1">
    <location>
        <begin position="81"/>
        <end position="100"/>
    </location>
</feature>
<name>A0ABR4Q0P0_9CEST</name>
<keyword evidence="4" id="KW-1185">Reference proteome</keyword>
<reference evidence="2" key="2">
    <citation type="submission" date="2024-12" db="EMBL/GenBank/DDBJ databases">
        <authorList>
            <person name="Estrada K."/>
            <person name="Bobes R.J."/>
            <person name="Sanchez-Flores A."/>
            <person name="Laclette J.P."/>
        </authorList>
    </citation>
    <scope>NUCLEOTIDE SEQUENCE</scope>
    <source>
        <strain evidence="2">WFUcys</strain>
        <tissue evidence="2">Peritoneal cavity of infected mice</tissue>
    </source>
</reference>
<proteinExistence type="predicted"/>
<feature type="compositionally biased region" description="Polar residues" evidence="1">
    <location>
        <begin position="81"/>
        <end position="98"/>
    </location>
</feature>